<keyword evidence="5" id="KW-0238">DNA-binding</keyword>
<dbReference type="SUPFAM" id="SSF52540">
    <property type="entry name" value="P-loop containing nucleoside triphosphate hydrolases"/>
    <property type="match status" value="2"/>
</dbReference>
<keyword evidence="6" id="KW-0067">ATP-binding</keyword>
<comment type="similarity">
    <text evidence="1">Belongs to the replication factor A protein 1 family.</text>
</comment>
<dbReference type="SUPFAM" id="SSF50249">
    <property type="entry name" value="Nucleic acid-binding proteins"/>
    <property type="match status" value="4"/>
</dbReference>
<proteinExistence type="inferred from homology"/>
<organism evidence="10 11">
    <name type="scientific">Deinandra increscens subsp. villosa</name>
    <dbReference type="NCBI Taxonomy" id="3103831"/>
    <lineage>
        <taxon>Eukaryota</taxon>
        <taxon>Viridiplantae</taxon>
        <taxon>Streptophyta</taxon>
        <taxon>Embryophyta</taxon>
        <taxon>Tracheophyta</taxon>
        <taxon>Spermatophyta</taxon>
        <taxon>Magnoliopsida</taxon>
        <taxon>eudicotyledons</taxon>
        <taxon>Gunneridae</taxon>
        <taxon>Pentapetalae</taxon>
        <taxon>asterids</taxon>
        <taxon>campanulids</taxon>
        <taxon>Asterales</taxon>
        <taxon>Asteraceae</taxon>
        <taxon>Asteroideae</taxon>
        <taxon>Heliantheae alliance</taxon>
        <taxon>Madieae</taxon>
        <taxon>Madiinae</taxon>
        <taxon>Deinandra</taxon>
    </lineage>
</organism>
<dbReference type="InterPro" id="IPR010285">
    <property type="entry name" value="DNA_helicase_pif1-like_DEAD"/>
</dbReference>
<dbReference type="GO" id="GO:0006310">
    <property type="term" value="P:DNA recombination"/>
    <property type="evidence" value="ECO:0007669"/>
    <property type="project" value="UniProtKB-KW"/>
</dbReference>
<feature type="domain" description="DNA helicase Pif1-like DEAD-box helicase" evidence="7">
    <location>
        <begin position="690"/>
        <end position="856"/>
    </location>
</feature>
<evidence type="ECO:0000259" key="8">
    <source>
        <dbReference type="Pfam" id="PF08646"/>
    </source>
</evidence>
<keyword evidence="3" id="KW-0863">Zinc-finger</keyword>
<dbReference type="EMBL" id="JBCNJP010000009">
    <property type="protein sequence ID" value="KAK9073254.1"/>
    <property type="molecule type" value="Genomic_DNA"/>
</dbReference>
<evidence type="ECO:0000256" key="2">
    <source>
        <dbReference type="ARBA" id="ARBA00022723"/>
    </source>
</evidence>
<comment type="cofactor">
    <cofactor evidence="6">
        <name>Mg(2+)</name>
        <dbReference type="ChEBI" id="CHEBI:18420"/>
    </cofactor>
</comment>
<comment type="similarity">
    <text evidence="6">Belongs to the helicase family.</text>
</comment>
<keyword evidence="2" id="KW-0479">Metal-binding</keyword>
<feature type="domain" description="Helitron helicase-like" evidence="9">
    <location>
        <begin position="38"/>
        <end position="221"/>
    </location>
</feature>
<comment type="catalytic activity">
    <reaction evidence="6">
        <text>ATP + H2O = ADP + phosphate + H(+)</text>
        <dbReference type="Rhea" id="RHEA:13065"/>
        <dbReference type="ChEBI" id="CHEBI:15377"/>
        <dbReference type="ChEBI" id="CHEBI:15378"/>
        <dbReference type="ChEBI" id="CHEBI:30616"/>
        <dbReference type="ChEBI" id="CHEBI:43474"/>
        <dbReference type="ChEBI" id="CHEBI:456216"/>
        <dbReference type="EC" id="5.6.2.3"/>
    </reaction>
</comment>
<dbReference type="GO" id="GO:0016787">
    <property type="term" value="F:hydrolase activity"/>
    <property type="evidence" value="ECO:0007669"/>
    <property type="project" value="UniProtKB-KW"/>
</dbReference>
<dbReference type="GO" id="GO:0000723">
    <property type="term" value="P:telomere maintenance"/>
    <property type="evidence" value="ECO:0007669"/>
    <property type="project" value="InterPro"/>
</dbReference>
<dbReference type="Pfam" id="PF08646">
    <property type="entry name" value="Rep_fac-A_C"/>
    <property type="match status" value="1"/>
</dbReference>
<dbReference type="InterPro" id="IPR012340">
    <property type="entry name" value="NA-bd_OB-fold"/>
</dbReference>
<dbReference type="GO" id="GO:0043139">
    <property type="term" value="F:5'-3' DNA helicase activity"/>
    <property type="evidence" value="ECO:0007669"/>
    <property type="project" value="UniProtKB-EC"/>
</dbReference>
<dbReference type="Gene3D" id="3.40.50.300">
    <property type="entry name" value="P-loop containing nucleotide triphosphate hydrolases"/>
    <property type="match status" value="1"/>
</dbReference>
<protein>
    <recommendedName>
        <fullName evidence="6">ATP-dependent DNA helicase</fullName>
        <ecNumber evidence="6">5.6.2.3</ecNumber>
    </recommendedName>
</protein>
<dbReference type="GO" id="GO:0003677">
    <property type="term" value="F:DNA binding"/>
    <property type="evidence" value="ECO:0007669"/>
    <property type="project" value="UniProtKB-KW"/>
</dbReference>
<evidence type="ECO:0000256" key="3">
    <source>
        <dbReference type="ARBA" id="ARBA00022771"/>
    </source>
</evidence>
<dbReference type="InterPro" id="IPR047192">
    <property type="entry name" value="Euk_RPA1_DBD_C"/>
</dbReference>
<dbReference type="Pfam" id="PF05970">
    <property type="entry name" value="PIF1"/>
    <property type="match status" value="1"/>
</dbReference>
<dbReference type="PANTHER" id="PTHR10492">
    <property type="match status" value="1"/>
</dbReference>
<evidence type="ECO:0000256" key="5">
    <source>
        <dbReference type="ARBA" id="ARBA00023125"/>
    </source>
</evidence>
<keyword evidence="4" id="KW-0862">Zinc</keyword>
<comment type="caution">
    <text evidence="10">The sequence shown here is derived from an EMBL/GenBank/DDBJ whole genome shotgun (WGS) entry which is preliminary data.</text>
</comment>
<keyword evidence="6" id="KW-0378">Hydrolase</keyword>
<evidence type="ECO:0000256" key="6">
    <source>
        <dbReference type="RuleBase" id="RU363044"/>
    </source>
</evidence>
<evidence type="ECO:0000259" key="9">
    <source>
        <dbReference type="Pfam" id="PF14214"/>
    </source>
</evidence>
<dbReference type="GO" id="GO:0006281">
    <property type="term" value="P:DNA repair"/>
    <property type="evidence" value="ECO:0007669"/>
    <property type="project" value="UniProtKB-KW"/>
</dbReference>
<dbReference type="Gene3D" id="2.40.50.140">
    <property type="entry name" value="Nucleic acid-binding proteins"/>
    <property type="match status" value="4"/>
</dbReference>
<dbReference type="FunFam" id="3.40.50.300:FF:002884">
    <property type="entry name" value="ATP-dependent DNA helicase"/>
    <property type="match status" value="1"/>
</dbReference>
<evidence type="ECO:0000313" key="11">
    <source>
        <dbReference type="Proteomes" id="UP001408789"/>
    </source>
</evidence>
<name>A0AAP0DLE8_9ASTR</name>
<keyword evidence="6" id="KW-0234">DNA repair</keyword>
<dbReference type="EC" id="5.6.2.3" evidence="6"/>
<keyword evidence="6" id="KW-0547">Nucleotide-binding</keyword>
<dbReference type="CDD" id="cd18809">
    <property type="entry name" value="SF1_C_RecD"/>
    <property type="match status" value="1"/>
</dbReference>
<dbReference type="InterPro" id="IPR013955">
    <property type="entry name" value="Rep_factor-A_C"/>
</dbReference>
<keyword evidence="6" id="KW-0233">DNA recombination</keyword>
<keyword evidence="6" id="KW-0227">DNA damage</keyword>
<sequence>MPLQYPLIFPYGGQGWCPELRLIPDARSSDRKLTMNMFYSYQLHERQSTHTHLLQAGRLLQQYMVDAYVCVEQYRLDYFRDNQASLRTDLLSGVQDALSRGDTTGHEIGKRVILPASFTGGPRYMYKHYQDALAICRVYGNPQYFITFTCNVKWPEITREVARNPGGSAQNRADLIARVFRMKVGSFLRFLRTERPFGEVTADLYTIEFQKRGLPHCHTLLWVTLQNKIDSPADVDKYITAELPDAFKDPILYRVITESMMHGPCGAARKDSPCMVDGNCSKSFPKPFESATRFDAEGYVHYRRPMGAQPFMKNDVPLDNGYVVPYNRSLCLWFDAHINVEYCGLSMLIKYLFKYISKGADRVRFSVSKPTAPAGHSGDDPQPAVIDEIQNFVDGRYVCPHEAAWRIFNFPIHHRDPAVQVLAVHLQDMQNVTFRAAEQLEDVAANPNCGKTTLTEWLRSNQHDVAGRDLRYVDYLSRYRWDVSRKSWKRRTTSKSPSIGRLSYIHPTCGEAFYLRILLTYQKGCRSFADIRTVAGAVCATYRSACEKLGLVGDDLEWATAFEEASQWATASELRALFTHILLFCEVSSPLELWEKYWKKMSDDILLNLREGRPSGAFHIRDSDLQQHVLYELQVLLKSSSRSCSLCDFGLPMPSPAMLARLANRLIMEERSYDREKLSADHVVMQAALRPAQPVAYDMVMGSVAANSQILLFIYGYGGTGKTYLWNAIISGLRSVGKIVLAVAASGIASLLLPSGRTAHSRFKIPIDLTNASVCDIKKKTQLAQLLLETTLIIWDEAPMSDRICFEALDRTLQDITGNKGICFGGKSVLLGGDFRQTLPIKKKASKSKILDLALTRLIVSHLLPRIIEAYIITGTHIGHRVYIPRISFVQNSKDLPFVLTRKQFPVKVCYAMTINRSQGQSLKKIGVYLPEPVFSHGQLYVALSRATSPAGLKVLIKPNEHRDEKTTVNIVFAEVLDEIKKQQVQINLTMFREMRYRLLLMVRGNIRFAEGKLELHLCYRIEGYVCDNVDSYLNIISHPVHLLLGPAATITQVDKPDDFPCHYFEPMIYSELRSICDKKEEVTDYIGFLQRKEYRPTKSKDQMLKLIISDSRGRRITAALWKEVNQSPDKVDKQQLEEAELPTLIALTSVKVTDFMGTLQLQSTPATYLYINPVSPVIDLLLDRLRDREDAPQDGQAIALPPAAVAGDKITVAELQQMDRDMLNARTVIVEGTIIELHISKGWFYNACTSCPSPAKKSGDQWACASDGRFPAPRPTYCIGATIADHTGSIKTTLFDEAASLLIGKECSELIVTDGYTDPTIIPEPVQAARGKRKAFHLELQRDARPGRVSMTVTQVTEILLEPVLQIENAAQASPPSPACTTPPATLQIKPEPQPIEKKPVPPAALQVKAEPQPTEKKPVKRSIDFNAETDIHAICAKQGDAIEAVFSIRERAYLEPRLAIMGCYELTNYECASAPDFYRIATHTAALYIDRNLNVRRMKDDFSIPWKYFNFLTFTEIRQRALRDGQLSDYIGKVIDLEEAHIGDRRHVLRMKLQEPGNRPVVLNLPEGIYNDINLENITTIDSEVIVAATALKVKPSLACSLAQFDEPRDEDQGAALHSSTTMTALVSNVSVVFKNRFRAQRNGAPIQRLAVREVYKSYPDATTHATSIGSFYSDPHIVAQQHRHRYTLAAVIVAISETEPWFDGECIACPPGSRVQHTGVVFSCEKHGDEYVRYCYRAVCTVRDGTGTTIVTVLAPGINDIIGYDGCQMINVKECTNTHILPDPIRAIIGTEWAFMVKSFDRNPDGQLAFISNDDMPEQPSNVMLRMEVLLNRPVVLNLPEGIYTDINLENITTIDSEVIVAATALKVKPSPAGLQLVCTPATQVSNVSVVFKNRFRAQRNGAPIQRLAVREVYQSYPDATTHATSIGSFYSDPHIVAQQHRHRYTLAAVIVAISETEPWFDGECIACPPGSRVQHTGVVFSCEKHGDEYVRYCYRAVCTVRDGTGTAIVTVLDPGIYDIVGYDDCQMINVKECTNTHILPDPIRALIGTEWAFMVKSFDRNPDGQLAFISNDVRPITVIMGRGQRANAGDGGN</sequence>
<gene>
    <name evidence="10" type="ORF">SSX86_007578</name>
</gene>
<evidence type="ECO:0000256" key="4">
    <source>
        <dbReference type="ARBA" id="ARBA00022833"/>
    </source>
</evidence>
<dbReference type="PANTHER" id="PTHR10492:SF96">
    <property type="entry name" value="ATP-DEPENDENT DNA HELICASE"/>
    <property type="match status" value="1"/>
</dbReference>
<dbReference type="CDD" id="cd04476">
    <property type="entry name" value="RPA1_DBD_C"/>
    <property type="match status" value="1"/>
</dbReference>
<dbReference type="Pfam" id="PF14214">
    <property type="entry name" value="Helitron_like_N"/>
    <property type="match status" value="1"/>
</dbReference>
<dbReference type="GO" id="GO:0008270">
    <property type="term" value="F:zinc ion binding"/>
    <property type="evidence" value="ECO:0007669"/>
    <property type="project" value="UniProtKB-KW"/>
</dbReference>
<dbReference type="GO" id="GO:0005524">
    <property type="term" value="F:ATP binding"/>
    <property type="evidence" value="ECO:0007669"/>
    <property type="project" value="UniProtKB-KW"/>
</dbReference>
<evidence type="ECO:0000259" key="7">
    <source>
        <dbReference type="Pfam" id="PF05970"/>
    </source>
</evidence>
<feature type="domain" description="Replication factor A C-terminal" evidence="8">
    <location>
        <begin position="1232"/>
        <end position="1359"/>
    </location>
</feature>
<reference evidence="10 11" key="1">
    <citation type="submission" date="2024-04" db="EMBL/GenBank/DDBJ databases">
        <title>The reference genome of an endangered Asteraceae, Deinandra increscens subsp. villosa, native to the Central Coast of California.</title>
        <authorList>
            <person name="Guilliams M."/>
            <person name="Hasenstab-Lehman K."/>
            <person name="Meyer R."/>
            <person name="Mcevoy S."/>
        </authorList>
    </citation>
    <scope>NUCLEOTIDE SEQUENCE [LARGE SCALE GENOMIC DNA]</scope>
    <source>
        <tissue evidence="10">Leaf</tissue>
    </source>
</reference>
<evidence type="ECO:0000313" key="10">
    <source>
        <dbReference type="EMBL" id="KAK9073254.1"/>
    </source>
</evidence>
<keyword evidence="11" id="KW-1185">Reference proteome</keyword>
<dbReference type="InterPro" id="IPR025476">
    <property type="entry name" value="Helitron_helicase-like"/>
</dbReference>
<accession>A0AAP0DLE8</accession>
<dbReference type="InterPro" id="IPR027417">
    <property type="entry name" value="P-loop_NTPase"/>
</dbReference>
<keyword evidence="6" id="KW-0347">Helicase</keyword>
<dbReference type="Proteomes" id="UP001408789">
    <property type="component" value="Unassembled WGS sequence"/>
</dbReference>
<evidence type="ECO:0000256" key="1">
    <source>
        <dbReference type="ARBA" id="ARBA00005690"/>
    </source>
</evidence>